<accession>A0AA41WE48</accession>
<dbReference type="Proteomes" id="UP001165306">
    <property type="component" value="Unassembled WGS sequence"/>
</dbReference>
<organism evidence="1 2">
    <name type="scientific">Thermalbibacter longus</name>
    <dbReference type="NCBI Taxonomy" id="2951981"/>
    <lineage>
        <taxon>Bacteria</taxon>
        <taxon>Pseudomonadati</taxon>
        <taxon>Thermomicrobiota</taxon>
        <taxon>Thermomicrobia</taxon>
        <taxon>Thermomicrobiales</taxon>
        <taxon>Thermomicrobiaceae</taxon>
        <taxon>Thermalbibacter</taxon>
    </lineage>
</organism>
<gene>
    <name evidence="1" type="ORF">NET02_04290</name>
</gene>
<evidence type="ECO:0000313" key="1">
    <source>
        <dbReference type="EMBL" id="MCM8748355.1"/>
    </source>
</evidence>
<reference evidence="1" key="1">
    <citation type="submission" date="2022-06" db="EMBL/GenBank/DDBJ databases">
        <title>CFH 74404 Thermomicrobiaceae sp.</title>
        <authorList>
            <person name="Ming H."/>
            <person name="Li W.-J."/>
            <person name="Zhao Z."/>
        </authorList>
    </citation>
    <scope>NUCLEOTIDE SEQUENCE</scope>
    <source>
        <strain evidence="1">CFH 74404</strain>
    </source>
</reference>
<dbReference type="EMBL" id="JAMSLR010000002">
    <property type="protein sequence ID" value="MCM8748355.1"/>
    <property type="molecule type" value="Genomic_DNA"/>
</dbReference>
<dbReference type="AlphaFoldDB" id="A0AA41WE48"/>
<protein>
    <submittedName>
        <fullName evidence="1">Uncharacterized protein</fullName>
    </submittedName>
</protein>
<evidence type="ECO:0000313" key="2">
    <source>
        <dbReference type="Proteomes" id="UP001165306"/>
    </source>
</evidence>
<proteinExistence type="predicted"/>
<dbReference type="RefSeq" id="WP_284056136.1">
    <property type="nucleotide sequence ID" value="NZ_JAMSLR010000002.1"/>
</dbReference>
<sequence>MSFWESLALFGYPISEEFTNPARGLTVQCFRASALRVPPEHPEPYRIQLGRLGADTLAARGW</sequence>
<comment type="caution">
    <text evidence="1">The sequence shown here is derived from an EMBL/GenBank/DDBJ whole genome shotgun (WGS) entry which is preliminary data.</text>
</comment>
<keyword evidence="2" id="KW-1185">Reference proteome</keyword>
<name>A0AA41WE48_9BACT</name>